<dbReference type="EMBL" id="JAHDYR010000062">
    <property type="protein sequence ID" value="KAG9391105.1"/>
    <property type="molecule type" value="Genomic_DNA"/>
</dbReference>
<evidence type="ECO:0000313" key="2">
    <source>
        <dbReference type="Proteomes" id="UP000717585"/>
    </source>
</evidence>
<dbReference type="AlphaFoldDB" id="A0A8J6E7U9"/>
<dbReference type="Proteomes" id="UP000717585">
    <property type="component" value="Unassembled WGS sequence"/>
</dbReference>
<reference evidence="1" key="1">
    <citation type="submission" date="2021-05" db="EMBL/GenBank/DDBJ databases">
        <title>A free-living protist that lacks canonical eukaryotic 1 DNA replication and segregation systems.</title>
        <authorList>
            <person name="Salas-Leiva D.E."/>
            <person name="Tromer E.C."/>
            <person name="Curtis B.A."/>
            <person name="Jerlstrom-Hultqvist J."/>
            <person name="Kolisko M."/>
            <person name="Yi Z."/>
            <person name="Salas-Leiva J.S."/>
            <person name="Gallot-Lavallee L."/>
            <person name="Kops G.J.P.L."/>
            <person name="Archibald J.M."/>
            <person name="Simpson A.G.B."/>
            <person name="Roger A.J."/>
        </authorList>
    </citation>
    <scope>NUCLEOTIDE SEQUENCE</scope>
    <source>
        <strain evidence="1">BICM</strain>
    </source>
</reference>
<proteinExistence type="predicted"/>
<protein>
    <submittedName>
        <fullName evidence="1">Uncharacterized protein</fullName>
    </submittedName>
</protein>
<accession>A0A8J6E7U9</accession>
<evidence type="ECO:0000313" key="1">
    <source>
        <dbReference type="EMBL" id="KAG9391105.1"/>
    </source>
</evidence>
<name>A0A8J6E7U9_9EUKA</name>
<keyword evidence="2" id="KW-1185">Reference proteome</keyword>
<gene>
    <name evidence="1" type="ORF">J8273_7379</name>
</gene>
<organism evidence="1 2">
    <name type="scientific">Carpediemonas membranifera</name>
    <dbReference type="NCBI Taxonomy" id="201153"/>
    <lineage>
        <taxon>Eukaryota</taxon>
        <taxon>Metamonada</taxon>
        <taxon>Carpediemonas-like organisms</taxon>
        <taxon>Carpediemonas</taxon>
    </lineage>
</organism>
<sequence length="214" mass="24607">MSARRPLSERITPEARDAIKRGMQEYIQTIIRAIEMNKRHRETILNLASHPSFPQNEGFQIHDVLAAYEHVRAGEAAQVSQTSTSHSSLKRAGLEHEKSQIMAQIQQIEEQRSLIVQQQRAISMDNPEYAQIHRRRLLVDRAFREHTQQLETVERKIQQFKAMTQMPSARQRERVSLGAKDVIAAVVMLNDSPPPPYGRVKYCPASVLQKYQDS</sequence>
<comment type="caution">
    <text evidence="1">The sequence shown here is derived from an EMBL/GenBank/DDBJ whole genome shotgun (WGS) entry which is preliminary data.</text>
</comment>